<dbReference type="GO" id="GO:0043139">
    <property type="term" value="F:5'-3' DNA helicase activity"/>
    <property type="evidence" value="ECO:0007669"/>
    <property type="project" value="UniProtKB-UniRule"/>
</dbReference>
<dbReference type="HAMAP" id="MF_03176">
    <property type="entry name" value="PIF1"/>
    <property type="match status" value="1"/>
</dbReference>
<evidence type="ECO:0000256" key="5">
    <source>
        <dbReference type="ARBA" id="ARBA00022801"/>
    </source>
</evidence>
<keyword evidence="19" id="KW-1185">Reference proteome</keyword>
<evidence type="ECO:0000256" key="6">
    <source>
        <dbReference type="ARBA" id="ARBA00022806"/>
    </source>
</evidence>
<proteinExistence type="inferred from homology"/>
<feature type="region of interest" description="Disordered" evidence="16">
    <location>
        <begin position="148"/>
        <end position="169"/>
    </location>
</feature>
<feature type="region of interest" description="Disordered" evidence="16">
    <location>
        <begin position="94"/>
        <end position="113"/>
    </location>
</feature>
<dbReference type="GO" id="GO:0000723">
    <property type="term" value="P:telomere maintenance"/>
    <property type="evidence" value="ECO:0007669"/>
    <property type="project" value="InterPro"/>
</dbReference>
<dbReference type="GO" id="GO:0005739">
    <property type="term" value="C:mitochondrion"/>
    <property type="evidence" value="ECO:0007669"/>
    <property type="project" value="UniProtKB-SubCell"/>
</dbReference>
<dbReference type="Proteomes" id="UP000275385">
    <property type="component" value="Unassembled WGS sequence"/>
</dbReference>
<feature type="compositionally biased region" description="Polar residues" evidence="16">
    <location>
        <begin position="339"/>
        <end position="350"/>
    </location>
</feature>
<feature type="region of interest" description="Disordered" evidence="16">
    <location>
        <begin position="303"/>
        <end position="363"/>
    </location>
</feature>
<dbReference type="OrthoDB" id="432234at2759"/>
<name>A0A420Y4N6_9PEZI</name>
<dbReference type="GO" id="GO:0006310">
    <property type="term" value="P:DNA recombination"/>
    <property type="evidence" value="ECO:0007669"/>
    <property type="project" value="UniProtKB-UniRule"/>
</dbReference>
<evidence type="ECO:0000256" key="7">
    <source>
        <dbReference type="ARBA" id="ARBA00022840"/>
    </source>
</evidence>
<evidence type="ECO:0000256" key="8">
    <source>
        <dbReference type="ARBA" id="ARBA00023125"/>
    </source>
</evidence>
<feature type="compositionally biased region" description="Polar residues" evidence="16">
    <location>
        <begin position="94"/>
        <end position="103"/>
    </location>
</feature>
<keyword evidence="11 15" id="KW-0234">DNA repair</keyword>
<comment type="function">
    <text evidence="15">DNA-dependent ATPase and 5'-3' DNA helicase required for the maintenance of both mitochondrial and nuclear genome stability.</text>
</comment>
<feature type="domain" description="AAA+ ATPase" evidence="17">
    <location>
        <begin position="381"/>
        <end position="547"/>
    </location>
</feature>
<dbReference type="InterPro" id="IPR051055">
    <property type="entry name" value="PIF1_helicase"/>
</dbReference>
<evidence type="ECO:0000256" key="1">
    <source>
        <dbReference type="ARBA" id="ARBA00001946"/>
    </source>
</evidence>
<organism evidence="18 19">
    <name type="scientific">Coniochaeta pulveracea</name>
    <dbReference type="NCBI Taxonomy" id="177199"/>
    <lineage>
        <taxon>Eukaryota</taxon>
        <taxon>Fungi</taxon>
        <taxon>Dikarya</taxon>
        <taxon>Ascomycota</taxon>
        <taxon>Pezizomycotina</taxon>
        <taxon>Sordariomycetes</taxon>
        <taxon>Sordariomycetidae</taxon>
        <taxon>Coniochaetales</taxon>
        <taxon>Coniochaetaceae</taxon>
        <taxon>Coniochaeta</taxon>
    </lineage>
</organism>
<keyword evidence="10 15" id="KW-0233">DNA recombination</keyword>
<dbReference type="SUPFAM" id="SSF52540">
    <property type="entry name" value="P-loop containing nucleoside triphosphate hydrolases"/>
    <property type="match status" value="2"/>
</dbReference>
<dbReference type="Pfam" id="PF21530">
    <property type="entry name" value="Pif1_2B_dom"/>
    <property type="match status" value="1"/>
</dbReference>
<evidence type="ECO:0000256" key="16">
    <source>
        <dbReference type="SAM" id="MobiDB-lite"/>
    </source>
</evidence>
<accession>A0A420Y4N6</accession>
<dbReference type="GO" id="GO:0005730">
    <property type="term" value="C:nucleolus"/>
    <property type="evidence" value="ECO:0007669"/>
    <property type="project" value="UniProtKB-SubCell"/>
</dbReference>
<dbReference type="EMBL" id="QVQW01000050">
    <property type="protein sequence ID" value="RKU42835.1"/>
    <property type="molecule type" value="Genomic_DNA"/>
</dbReference>
<dbReference type="InterPro" id="IPR003593">
    <property type="entry name" value="AAA+_ATPase"/>
</dbReference>
<keyword evidence="6 15" id="KW-0347">Helicase</keyword>
<dbReference type="InterPro" id="IPR027417">
    <property type="entry name" value="P-loop_NTPase"/>
</dbReference>
<evidence type="ECO:0000256" key="4">
    <source>
        <dbReference type="ARBA" id="ARBA00022763"/>
    </source>
</evidence>
<dbReference type="GO" id="GO:0016887">
    <property type="term" value="F:ATP hydrolysis activity"/>
    <property type="evidence" value="ECO:0007669"/>
    <property type="project" value="RHEA"/>
</dbReference>
<feature type="region of interest" description="Disordered" evidence="16">
    <location>
        <begin position="193"/>
        <end position="290"/>
    </location>
</feature>
<dbReference type="GO" id="GO:0006281">
    <property type="term" value="P:DNA repair"/>
    <property type="evidence" value="ECO:0007669"/>
    <property type="project" value="UniProtKB-UniRule"/>
</dbReference>
<feature type="DNA-binding region" evidence="15">
    <location>
        <begin position="788"/>
        <end position="807"/>
    </location>
</feature>
<comment type="similarity">
    <text evidence="15">Belongs to the helicase family. PIF1 subfamily.</text>
</comment>
<evidence type="ECO:0000256" key="3">
    <source>
        <dbReference type="ARBA" id="ARBA00022741"/>
    </source>
</evidence>
<dbReference type="AlphaFoldDB" id="A0A420Y4N6"/>
<evidence type="ECO:0000256" key="11">
    <source>
        <dbReference type="ARBA" id="ARBA00023204"/>
    </source>
</evidence>
<protein>
    <recommendedName>
        <fullName evidence="15">ATP-dependent DNA helicase PIF1</fullName>
        <ecNumber evidence="15">5.6.2.3</ecNumber>
    </recommendedName>
    <alternativeName>
        <fullName evidence="15">DNA 5'-3' helicase PIF1</fullName>
    </alternativeName>
    <alternativeName>
        <fullName evidence="15">DNA repair and recombination helicase PIF1</fullName>
    </alternativeName>
</protein>
<comment type="catalytic activity">
    <reaction evidence="14 15">
        <text>ATP + H2O = ADP + phosphate + H(+)</text>
        <dbReference type="Rhea" id="RHEA:13065"/>
        <dbReference type="ChEBI" id="CHEBI:15377"/>
        <dbReference type="ChEBI" id="CHEBI:15378"/>
        <dbReference type="ChEBI" id="CHEBI:30616"/>
        <dbReference type="ChEBI" id="CHEBI:43474"/>
        <dbReference type="ChEBI" id="CHEBI:456216"/>
        <dbReference type="EC" id="5.6.2.3"/>
    </reaction>
</comment>
<dbReference type="PANTHER" id="PTHR47642">
    <property type="entry name" value="ATP-DEPENDENT DNA HELICASE"/>
    <property type="match status" value="1"/>
</dbReference>
<evidence type="ECO:0000256" key="9">
    <source>
        <dbReference type="ARBA" id="ARBA00023128"/>
    </source>
</evidence>
<keyword evidence="9 15" id="KW-0496">Mitochondrion</keyword>
<feature type="compositionally biased region" description="Polar residues" evidence="16">
    <location>
        <begin position="150"/>
        <end position="168"/>
    </location>
</feature>
<keyword evidence="5 15" id="KW-0378">Hydrolase</keyword>
<dbReference type="Gene3D" id="3.40.50.300">
    <property type="entry name" value="P-loop containing nucleotide triphosphate hydrolases"/>
    <property type="match status" value="1"/>
</dbReference>
<evidence type="ECO:0000313" key="18">
    <source>
        <dbReference type="EMBL" id="RKU42835.1"/>
    </source>
</evidence>
<evidence type="ECO:0000256" key="13">
    <source>
        <dbReference type="ARBA" id="ARBA00023242"/>
    </source>
</evidence>
<dbReference type="InterPro" id="IPR048293">
    <property type="entry name" value="PIF1_RRM3_pfh1"/>
</dbReference>
<evidence type="ECO:0000259" key="17">
    <source>
        <dbReference type="SMART" id="SM00382"/>
    </source>
</evidence>
<dbReference type="FunFam" id="3.40.50.300:FF:001226">
    <property type="entry name" value="ATP-dependent DNA helicase PIF1"/>
    <property type="match status" value="1"/>
</dbReference>
<dbReference type="EC" id="5.6.2.3" evidence="15"/>
<dbReference type="Pfam" id="PF05970">
    <property type="entry name" value="PIF1"/>
    <property type="match status" value="1"/>
</dbReference>
<dbReference type="STRING" id="177199.A0A420Y4N6"/>
<reference evidence="18 19" key="1">
    <citation type="submission" date="2018-08" db="EMBL/GenBank/DDBJ databases">
        <title>Draft genome of the lignicolous fungus Coniochaeta pulveracea.</title>
        <authorList>
            <person name="Borstlap C.J."/>
            <person name="De Witt R.N."/>
            <person name="Botha A."/>
            <person name="Volschenk H."/>
        </authorList>
    </citation>
    <scope>NUCLEOTIDE SEQUENCE [LARGE SCALE GENOMIC DNA]</scope>
    <source>
        <strain evidence="18 19">CAB683</strain>
    </source>
</reference>
<dbReference type="InterPro" id="IPR049163">
    <property type="entry name" value="Pif1-like_2B_dom"/>
</dbReference>
<evidence type="ECO:0000256" key="12">
    <source>
        <dbReference type="ARBA" id="ARBA00023235"/>
    </source>
</evidence>
<dbReference type="GO" id="GO:0003697">
    <property type="term" value="F:single-stranded DNA binding"/>
    <property type="evidence" value="ECO:0007669"/>
    <property type="project" value="UniProtKB-ARBA"/>
</dbReference>
<dbReference type="SMART" id="SM00382">
    <property type="entry name" value="AAA"/>
    <property type="match status" value="1"/>
</dbReference>
<feature type="compositionally biased region" description="Polar residues" evidence="16">
    <location>
        <begin position="224"/>
        <end position="234"/>
    </location>
</feature>
<keyword evidence="12 15" id="KW-0413">Isomerase</keyword>
<dbReference type="PANTHER" id="PTHR47642:SF5">
    <property type="entry name" value="ATP-DEPENDENT DNA HELICASE"/>
    <property type="match status" value="1"/>
</dbReference>
<evidence type="ECO:0000256" key="15">
    <source>
        <dbReference type="HAMAP-Rule" id="MF_03176"/>
    </source>
</evidence>
<dbReference type="CDD" id="cd18809">
    <property type="entry name" value="SF1_C_RecD"/>
    <property type="match status" value="1"/>
</dbReference>
<evidence type="ECO:0000256" key="10">
    <source>
        <dbReference type="ARBA" id="ARBA00023172"/>
    </source>
</evidence>
<evidence type="ECO:0000256" key="2">
    <source>
        <dbReference type="ARBA" id="ARBA00004604"/>
    </source>
</evidence>
<comment type="cofactor">
    <cofactor evidence="1 15">
        <name>Mg(2+)</name>
        <dbReference type="ChEBI" id="CHEBI:18420"/>
    </cofactor>
</comment>
<keyword evidence="7 15" id="KW-0067">ATP-binding</keyword>
<feature type="binding site" evidence="15">
    <location>
        <begin position="389"/>
        <end position="396"/>
    </location>
    <ligand>
        <name>ATP</name>
        <dbReference type="ChEBI" id="CHEBI:30616"/>
    </ligand>
</feature>
<dbReference type="InterPro" id="IPR010285">
    <property type="entry name" value="DNA_helicase_pif1-like_DEAD"/>
</dbReference>
<comment type="caution">
    <text evidence="18">The sequence shown here is derived from an EMBL/GenBank/DDBJ whole genome shotgun (WGS) entry which is preliminary data.</text>
</comment>
<gene>
    <name evidence="15" type="primary">PIF1</name>
    <name evidence="18" type="ORF">DL546_009919</name>
</gene>
<dbReference type="GO" id="GO:0005524">
    <property type="term" value="F:ATP binding"/>
    <property type="evidence" value="ECO:0007669"/>
    <property type="project" value="UniProtKB-UniRule"/>
</dbReference>
<sequence length="869" mass="94879">MSTGLPSQILLRSRARWQDIERRLSRRAHVHDIAFAPAYPPPVAMLRDARDKYVAAAPKRSLEKELFPSSSPRGGQNGNIEQILKQPSRASSFFASQNARQPSKPSPPLRQRSANITNGKQASLSAANLSKSSQAFASLCARTDSFGDASGTTDLSGNDSTGISTGPSSRYIAGVLIDDDDFDDDLDLDIDTVPVTNLPTLPPPPPRVSGSTRLGRSEPPPPATDTSALSWSQSSDRHFQPSHGSHKTARSAGNSVTAKRETPEHASSPPVAKKRALPPSFAKRSSARDEVDGDCIITKSTVAASTPAPKKPSTLWDATASAVQAQKKQLKTQWKKSSDSAPEPSSTTMQVRRPAKPQAARSAAIALSNEQRHVKDLVVEKGHSVFFTGPAGTGKSVLMRAIIQEFKRKYARDPERVAVTASTGLAACNIGGMTLHSFSGIGLGKEDVGTLVKKIRRNPKAKNRWLRTKVLIMDEVSMVDGELFDKLSQIGRTIRNNGRPWGGIQLVITGDFFQLPPVPDHGGKQRESKFAFEAATWNTSIDHTIGLTEVFRQRDPVFAGMLNEMRLGRISEQTVQNFRALSRPLESSDGLEVTELFPTRTEVESSNERRLRALPGQVYRYDALDTGVPEVRDKLLQNMMAPKSLELKKGAQVMLIKNMDDTLVNGSLGTVEAFMSETAFESMPSEDSGVDASVLRRISAFTNELDKKSTSGDNTKYPLVKFHATDGSSRMLLIVPEDWKVELPTGEIQASRKQIPLILAWALSIHKAQGQTLERVKVDLGKVFEKGQAYVALSRATTQEGLQVLRFQKDRVMAHPRVVEFYNKLYSAESATTKKGTTSIASFAFKKGASRDLNEGPDHDEEAMVAAYG</sequence>
<keyword evidence="4 15" id="KW-0227">DNA damage</keyword>
<comment type="subunit">
    <text evidence="15">Monomer.</text>
</comment>
<evidence type="ECO:0000256" key="14">
    <source>
        <dbReference type="ARBA" id="ARBA00048954"/>
    </source>
</evidence>
<evidence type="ECO:0000313" key="19">
    <source>
        <dbReference type="Proteomes" id="UP000275385"/>
    </source>
</evidence>
<comment type="subcellular location">
    <subcellularLocation>
        <location evidence="2">Nucleus</location>
        <location evidence="2">Nucleolus</location>
    </subcellularLocation>
    <subcellularLocation>
        <location evidence="15">Nucleus</location>
    </subcellularLocation>
    <subcellularLocation>
        <location evidence="15">Mitochondrion</location>
    </subcellularLocation>
</comment>
<keyword evidence="13 15" id="KW-0539">Nucleus</keyword>
<dbReference type="CDD" id="cd18037">
    <property type="entry name" value="DEXSc_Pif1_like"/>
    <property type="match status" value="1"/>
</dbReference>
<keyword evidence="3 15" id="KW-0547">Nucleotide-binding</keyword>
<keyword evidence="8 15" id="KW-0238">DNA-binding</keyword>